<dbReference type="GO" id="GO:0036374">
    <property type="term" value="F:glutathione hydrolase activity"/>
    <property type="evidence" value="ECO:0007669"/>
    <property type="project" value="InterPro"/>
</dbReference>
<dbReference type="AlphaFoldDB" id="A0A381Z370"/>
<sequence length="553" mass="59900">MKTLKQETIGSRGVVASNHPLASLAGIEMLAIGGNAVDAAVATVLALTVVEPMMVGITGAGFVNIHDASTKSSITIDNYCTAPAAAQPDMFTPISNSWPDYMETEQQKNKIGHLSVGVPAGLQCWYHIQTKYGKLDFENTVQPAIRYAEQGFSISPYLAGIIETNKVALKSYPGSRDLFFNNNNPLSTGQLLRNQNYASMLREISRTGDETLTRGWLGNAIEEEMAKNGGILTQDDIQKYQLEYRKPVKGNYRGYEIVGVGPASSGATHIVQALNLLEKFNVEAMGFGTKEYIHLLAETLKIVFADRFRFMGDPDFVDVPVQELVSKRYSDIRRSEIDLQKAGSFVHGNPELQLGESENTTHLTVADNDGNIVSMTQTLNDAFGSRVTVPGTGVTLNNTLYNFDPHPGNANSIVPGKRVLSSMAPITVFKDGKPFMALGTPGGRRIFGSVLQGIINVIDHGMSLQQAVEAPRVWTQGQNLELEFSISNEASEGLDKMGHSIERVERVAGGMNGVMFDNEGLIHGAACWRADGSPVGLSGGQAYISQGDGMFRI</sequence>
<dbReference type="InterPro" id="IPR000101">
    <property type="entry name" value="GGT_peptidase"/>
</dbReference>
<dbReference type="PRINTS" id="PR01210">
    <property type="entry name" value="GGTRANSPTASE"/>
</dbReference>
<evidence type="ECO:0000256" key="2">
    <source>
        <dbReference type="ARBA" id="ARBA00022679"/>
    </source>
</evidence>
<keyword evidence="3" id="KW-0378">Hydrolase</keyword>
<accession>A0A381Z370</accession>
<dbReference type="GO" id="GO:0006751">
    <property type="term" value="P:glutathione catabolic process"/>
    <property type="evidence" value="ECO:0007669"/>
    <property type="project" value="InterPro"/>
</dbReference>
<evidence type="ECO:0000256" key="5">
    <source>
        <dbReference type="ARBA" id="ARBA00023315"/>
    </source>
</evidence>
<dbReference type="InterPro" id="IPR055262">
    <property type="entry name" value="GGT_CS"/>
</dbReference>
<evidence type="ECO:0008006" key="7">
    <source>
        <dbReference type="Google" id="ProtNLM"/>
    </source>
</evidence>
<keyword evidence="5" id="KW-0012">Acyltransferase</keyword>
<keyword evidence="4" id="KW-0865">Zymogen</keyword>
<dbReference type="InterPro" id="IPR051792">
    <property type="entry name" value="GGT_bact"/>
</dbReference>
<dbReference type="EMBL" id="UINC01019625">
    <property type="protein sequence ID" value="SVA83197.1"/>
    <property type="molecule type" value="Genomic_DNA"/>
</dbReference>
<dbReference type="Gene3D" id="1.10.246.130">
    <property type="match status" value="1"/>
</dbReference>
<comment type="similarity">
    <text evidence="1">Belongs to the gamma-glutamyltransferase family.</text>
</comment>
<dbReference type="Gene3D" id="3.60.20.40">
    <property type="match status" value="1"/>
</dbReference>
<dbReference type="Pfam" id="PF01019">
    <property type="entry name" value="G_glu_transpept"/>
    <property type="match status" value="1"/>
</dbReference>
<dbReference type="NCBIfam" id="TIGR00066">
    <property type="entry name" value="g_glut_trans"/>
    <property type="match status" value="1"/>
</dbReference>
<dbReference type="PANTHER" id="PTHR43199">
    <property type="entry name" value="GLUTATHIONE HYDROLASE"/>
    <property type="match status" value="1"/>
</dbReference>
<dbReference type="GO" id="GO:0016746">
    <property type="term" value="F:acyltransferase activity"/>
    <property type="evidence" value="ECO:0007669"/>
    <property type="project" value="UniProtKB-KW"/>
</dbReference>
<dbReference type="PROSITE" id="PS00462">
    <property type="entry name" value="G_GLU_TRANSPEPTIDASE"/>
    <property type="match status" value="1"/>
</dbReference>
<keyword evidence="2" id="KW-0808">Transferase</keyword>
<evidence type="ECO:0000256" key="4">
    <source>
        <dbReference type="ARBA" id="ARBA00023145"/>
    </source>
</evidence>
<dbReference type="InterPro" id="IPR043138">
    <property type="entry name" value="GGT_lsub"/>
</dbReference>
<dbReference type="PANTHER" id="PTHR43199:SF1">
    <property type="entry name" value="GLUTATHIONE HYDROLASE PROENZYME"/>
    <property type="match status" value="1"/>
</dbReference>
<evidence type="ECO:0000256" key="3">
    <source>
        <dbReference type="ARBA" id="ARBA00022801"/>
    </source>
</evidence>
<reference evidence="6" key="1">
    <citation type="submission" date="2018-05" db="EMBL/GenBank/DDBJ databases">
        <authorList>
            <person name="Lanie J.A."/>
            <person name="Ng W.-L."/>
            <person name="Kazmierczak K.M."/>
            <person name="Andrzejewski T.M."/>
            <person name="Davidsen T.M."/>
            <person name="Wayne K.J."/>
            <person name="Tettelin H."/>
            <person name="Glass J.I."/>
            <person name="Rusch D."/>
            <person name="Podicherti R."/>
            <person name="Tsui H.-C.T."/>
            <person name="Winkler M.E."/>
        </authorList>
    </citation>
    <scope>NUCLEOTIDE SEQUENCE</scope>
</reference>
<evidence type="ECO:0000256" key="1">
    <source>
        <dbReference type="ARBA" id="ARBA00009381"/>
    </source>
</evidence>
<gene>
    <name evidence="6" type="ORF">METZ01_LOCUS136051</name>
</gene>
<proteinExistence type="inferred from homology"/>
<dbReference type="SUPFAM" id="SSF56235">
    <property type="entry name" value="N-terminal nucleophile aminohydrolases (Ntn hydrolases)"/>
    <property type="match status" value="1"/>
</dbReference>
<dbReference type="InterPro" id="IPR029055">
    <property type="entry name" value="Ntn_hydrolases_N"/>
</dbReference>
<name>A0A381Z370_9ZZZZ</name>
<dbReference type="InterPro" id="IPR043137">
    <property type="entry name" value="GGT_ssub_C"/>
</dbReference>
<evidence type="ECO:0000313" key="6">
    <source>
        <dbReference type="EMBL" id="SVA83197.1"/>
    </source>
</evidence>
<protein>
    <recommendedName>
        <fullName evidence="7">Gamma-glutamyltransferase</fullName>
    </recommendedName>
</protein>
<organism evidence="6">
    <name type="scientific">marine metagenome</name>
    <dbReference type="NCBI Taxonomy" id="408172"/>
    <lineage>
        <taxon>unclassified sequences</taxon>
        <taxon>metagenomes</taxon>
        <taxon>ecological metagenomes</taxon>
    </lineage>
</organism>